<proteinExistence type="predicted"/>
<protein>
    <submittedName>
        <fullName evidence="1">Uncharacterized protein</fullName>
    </submittedName>
</protein>
<comment type="caution">
    <text evidence="1">The sequence shown here is derived from an EMBL/GenBank/DDBJ whole genome shotgun (WGS) entry which is preliminary data.</text>
</comment>
<organism evidence="1">
    <name type="scientific">bioreactor metagenome</name>
    <dbReference type="NCBI Taxonomy" id="1076179"/>
    <lineage>
        <taxon>unclassified sequences</taxon>
        <taxon>metagenomes</taxon>
        <taxon>ecological metagenomes</taxon>
    </lineage>
</organism>
<gene>
    <name evidence="1" type="ORF">SDC9_153024</name>
</gene>
<name>A0A645EUR8_9ZZZZ</name>
<accession>A0A645EUR8</accession>
<reference evidence="1" key="1">
    <citation type="submission" date="2019-08" db="EMBL/GenBank/DDBJ databases">
        <authorList>
            <person name="Kucharzyk K."/>
            <person name="Murdoch R.W."/>
            <person name="Higgins S."/>
            <person name="Loffler F."/>
        </authorList>
    </citation>
    <scope>NUCLEOTIDE SEQUENCE</scope>
</reference>
<dbReference type="EMBL" id="VSSQ01051681">
    <property type="protein sequence ID" value="MPN05771.1"/>
    <property type="molecule type" value="Genomic_DNA"/>
</dbReference>
<evidence type="ECO:0000313" key="1">
    <source>
        <dbReference type="EMBL" id="MPN05771.1"/>
    </source>
</evidence>
<dbReference type="AlphaFoldDB" id="A0A645EUR8"/>
<sequence length="88" mass="10272">MNPPDEGFTADNFIGAHIAFWLYVHLKLAFCQSMSHLVNNFLFLNQRASQMIVINGRTFQVVSLYRVERKDRPVTHPADWEVHIINMI</sequence>